<comment type="similarity">
    <text evidence="3 10 11">Belongs to the glycosyl hydrolase 11 (cellulase G) family.</text>
</comment>
<dbReference type="InterPro" id="IPR018208">
    <property type="entry name" value="GH11_AS_1"/>
</dbReference>
<comment type="catalytic activity">
    <reaction evidence="1 10 11">
        <text>Endohydrolysis of (1-&gt;4)-beta-D-xylosidic linkages in xylans.</text>
        <dbReference type="EC" id="3.2.1.8"/>
    </reaction>
</comment>
<dbReference type="InterPro" id="IPR013319">
    <property type="entry name" value="GH11/12"/>
</dbReference>
<feature type="active site" description="Proton donor" evidence="10">
    <location>
        <position position="208"/>
    </location>
</feature>
<evidence type="ECO:0000256" key="3">
    <source>
        <dbReference type="ARBA" id="ARBA00007792"/>
    </source>
</evidence>
<keyword evidence="9 10" id="KW-0624">Polysaccharide degradation</keyword>
<reference evidence="14 15" key="1">
    <citation type="submission" date="2017-10" db="EMBL/GenBank/DDBJ databases">
        <title>Comparative genomics in systemic dimorphic fungi from Ajellomycetaceae.</title>
        <authorList>
            <person name="Munoz J.F."/>
            <person name="Mcewen J.G."/>
            <person name="Clay O.K."/>
            <person name="Cuomo C.A."/>
        </authorList>
    </citation>
    <scope>NUCLEOTIDE SEQUENCE [LARGE SCALE GENOMIC DNA]</scope>
    <source>
        <strain evidence="14 15">UAMH5409</strain>
    </source>
</reference>
<evidence type="ECO:0000259" key="13">
    <source>
        <dbReference type="PROSITE" id="PS51761"/>
    </source>
</evidence>
<feature type="active site" description="Nucleophile" evidence="10">
    <location>
        <position position="116"/>
    </location>
</feature>
<keyword evidence="7 10" id="KW-0119">Carbohydrate metabolism</keyword>
<dbReference type="PRINTS" id="PR00911">
    <property type="entry name" value="GLHYDRLASE11"/>
</dbReference>
<keyword evidence="15" id="KW-1185">Reference proteome</keyword>
<evidence type="ECO:0000256" key="5">
    <source>
        <dbReference type="ARBA" id="ARBA00022651"/>
    </source>
</evidence>
<evidence type="ECO:0000313" key="14">
    <source>
        <dbReference type="EMBL" id="PGG97796.1"/>
    </source>
</evidence>
<dbReference type="InterPro" id="IPR033119">
    <property type="entry name" value="GH11_AS_2"/>
</dbReference>
<dbReference type="UniPathway" id="UPA00114"/>
<dbReference type="PANTHER" id="PTHR46828:SF3">
    <property type="entry name" value="ENDO-1,4-BETA-XYLANASE"/>
    <property type="match status" value="1"/>
</dbReference>
<dbReference type="Proteomes" id="UP000223968">
    <property type="component" value="Unassembled WGS sequence"/>
</dbReference>
<evidence type="ECO:0000256" key="2">
    <source>
        <dbReference type="ARBA" id="ARBA00004851"/>
    </source>
</evidence>
<feature type="signal peptide" evidence="12">
    <location>
        <begin position="1"/>
        <end position="19"/>
    </location>
</feature>
<keyword evidence="8 10" id="KW-0326">Glycosidase</keyword>
<dbReference type="PANTHER" id="PTHR46828">
    <property type="entry name" value="ENDO-1,4-BETA-XYLANASE A-RELATED"/>
    <property type="match status" value="1"/>
</dbReference>
<dbReference type="PROSITE" id="PS00776">
    <property type="entry name" value="GH11_1"/>
    <property type="match status" value="1"/>
</dbReference>
<dbReference type="PROSITE" id="PS00777">
    <property type="entry name" value="GH11_2"/>
    <property type="match status" value="1"/>
</dbReference>
<evidence type="ECO:0000256" key="11">
    <source>
        <dbReference type="RuleBase" id="RU362015"/>
    </source>
</evidence>
<evidence type="ECO:0000256" key="7">
    <source>
        <dbReference type="ARBA" id="ARBA00023277"/>
    </source>
</evidence>
<protein>
    <recommendedName>
        <fullName evidence="4 10">Endo-1,4-beta-xylanase</fullName>
        <ecNumber evidence="4 10">3.2.1.8</ecNumber>
    </recommendedName>
</protein>
<comment type="caution">
    <text evidence="14">The sequence shown here is derived from an EMBL/GenBank/DDBJ whole genome shotgun (WGS) entry which is preliminary data.</text>
</comment>
<evidence type="ECO:0000256" key="4">
    <source>
        <dbReference type="ARBA" id="ARBA00012590"/>
    </source>
</evidence>
<keyword evidence="5 10" id="KW-0858">Xylan degradation</keyword>
<comment type="pathway">
    <text evidence="2 10 11">Glycan degradation; xylan degradation.</text>
</comment>
<dbReference type="GO" id="GO:0031176">
    <property type="term" value="F:endo-1,4-beta-xylanase activity"/>
    <property type="evidence" value="ECO:0007669"/>
    <property type="project" value="UniProtKB-UniRule"/>
</dbReference>
<dbReference type="InterPro" id="IPR033123">
    <property type="entry name" value="GH11_dom"/>
</dbReference>
<evidence type="ECO:0000256" key="9">
    <source>
        <dbReference type="ARBA" id="ARBA00023326"/>
    </source>
</evidence>
<sequence length="224" mass="24579">MVHFTSLFLAAVAATGVLAVPAESAQLEKRQSTPNSEGWHDGFFYSWWSDGGASATYNNLAGGSYEVRWQNGGNLVGGKGWNPGMNARAIKFSGTYQPNGNSYLAVYGWTRNPLVEYYIVENFGTYDPSTGADNLGTVTCDGSTYRLGRSMRYNKPSIDGTQTFAQYWSVRVNKRSSGTVQTGCHFDAWRRAGLNVNGNHYYQIVATEGYFSSGYARITVEDVG</sequence>
<evidence type="ECO:0000256" key="8">
    <source>
        <dbReference type="ARBA" id="ARBA00023295"/>
    </source>
</evidence>
<keyword evidence="12" id="KW-0732">Signal</keyword>
<dbReference type="InterPro" id="IPR013320">
    <property type="entry name" value="ConA-like_dom_sf"/>
</dbReference>
<dbReference type="FunFam" id="2.60.120.180:FF:000001">
    <property type="entry name" value="Endo-1,4-beta-xylanase"/>
    <property type="match status" value="1"/>
</dbReference>
<dbReference type="STRING" id="1447875.A0A2B7WMH2"/>
<evidence type="ECO:0000256" key="12">
    <source>
        <dbReference type="SAM" id="SignalP"/>
    </source>
</evidence>
<dbReference type="InterPro" id="IPR001137">
    <property type="entry name" value="Glyco_hydro_11"/>
</dbReference>
<dbReference type="EMBL" id="PDNB01000239">
    <property type="protein sequence ID" value="PGG97796.1"/>
    <property type="molecule type" value="Genomic_DNA"/>
</dbReference>
<dbReference type="AlphaFoldDB" id="A0A2B7WMH2"/>
<evidence type="ECO:0000256" key="10">
    <source>
        <dbReference type="PROSITE-ProRule" id="PRU01097"/>
    </source>
</evidence>
<dbReference type="GO" id="GO:0045493">
    <property type="term" value="P:xylan catabolic process"/>
    <property type="evidence" value="ECO:0007669"/>
    <property type="project" value="UniProtKB-UniRule"/>
</dbReference>
<dbReference type="PROSITE" id="PS51761">
    <property type="entry name" value="GH11_3"/>
    <property type="match status" value="1"/>
</dbReference>
<accession>A0A2B7WMH2</accession>
<dbReference type="Pfam" id="PF00457">
    <property type="entry name" value="Glyco_hydro_11"/>
    <property type="match status" value="1"/>
</dbReference>
<organism evidence="14 15">
    <name type="scientific">Helicocarpus griseus UAMH5409</name>
    <dbReference type="NCBI Taxonomy" id="1447875"/>
    <lineage>
        <taxon>Eukaryota</taxon>
        <taxon>Fungi</taxon>
        <taxon>Dikarya</taxon>
        <taxon>Ascomycota</taxon>
        <taxon>Pezizomycotina</taxon>
        <taxon>Eurotiomycetes</taxon>
        <taxon>Eurotiomycetidae</taxon>
        <taxon>Onygenales</taxon>
        <taxon>Ajellomycetaceae</taxon>
        <taxon>Helicocarpus</taxon>
    </lineage>
</organism>
<evidence type="ECO:0000313" key="15">
    <source>
        <dbReference type="Proteomes" id="UP000223968"/>
    </source>
</evidence>
<dbReference type="Gene3D" id="2.60.120.180">
    <property type="match status" value="1"/>
</dbReference>
<feature type="domain" description="GH11" evidence="13">
    <location>
        <begin position="31"/>
        <end position="221"/>
    </location>
</feature>
<gene>
    <name evidence="14" type="ORF">AJ79_09094</name>
</gene>
<evidence type="ECO:0000256" key="1">
    <source>
        <dbReference type="ARBA" id="ARBA00000681"/>
    </source>
</evidence>
<keyword evidence="6 10" id="KW-0378">Hydrolase</keyword>
<proteinExistence type="inferred from homology"/>
<dbReference type="EC" id="3.2.1.8" evidence="4 10"/>
<name>A0A2B7WMH2_9EURO</name>
<dbReference type="SUPFAM" id="SSF49899">
    <property type="entry name" value="Concanavalin A-like lectins/glucanases"/>
    <property type="match status" value="1"/>
</dbReference>
<feature type="chain" id="PRO_5012767198" description="Endo-1,4-beta-xylanase" evidence="12">
    <location>
        <begin position="20"/>
        <end position="224"/>
    </location>
</feature>
<dbReference type="OrthoDB" id="2115822at2759"/>
<evidence type="ECO:0000256" key="6">
    <source>
        <dbReference type="ARBA" id="ARBA00022801"/>
    </source>
</evidence>